<gene>
    <name evidence="1" type="ORF">LCGC14_0872670</name>
</gene>
<organism evidence="1">
    <name type="scientific">marine sediment metagenome</name>
    <dbReference type="NCBI Taxonomy" id="412755"/>
    <lineage>
        <taxon>unclassified sequences</taxon>
        <taxon>metagenomes</taxon>
        <taxon>ecological metagenomes</taxon>
    </lineage>
</organism>
<protein>
    <submittedName>
        <fullName evidence="1">Uncharacterized protein</fullName>
    </submittedName>
</protein>
<proteinExistence type="predicted"/>
<comment type="caution">
    <text evidence="1">The sequence shown here is derived from an EMBL/GenBank/DDBJ whole genome shotgun (WGS) entry which is preliminary data.</text>
</comment>
<accession>A0A0F9P955</accession>
<name>A0A0F9P955_9ZZZZ</name>
<dbReference type="AlphaFoldDB" id="A0A0F9P955"/>
<dbReference type="EMBL" id="LAZR01002704">
    <property type="protein sequence ID" value="KKN26639.1"/>
    <property type="molecule type" value="Genomic_DNA"/>
</dbReference>
<evidence type="ECO:0000313" key="1">
    <source>
        <dbReference type="EMBL" id="KKN26639.1"/>
    </source>
</evidence>
<reference evidence="1" key="1">
    <citation type="journal article" date="2015" name="Nature">
        <title>Complex archaea that bridge the gap between prokaryotes and eukaryotes.</title>
        <authorList>
            <person name="Spang A."/>
            <person name="Saw J.H."/>
            <person name="Jorgensen S.L."/>
            <person name="Zaremba-Niedzwiedzka K."/>
            <person name="Martijn J."/>
            <person name="Lind A.E."/>
            <person name="van Eijk R."/>
            <person name="Schleper C."/>
            <person name="Guy L."/>
            <person name="Ettema T.J."/>
        </authorList>
    </citation>
    <scope>NUCLEOTIDE SEQUENCE</scope>
</reference>
<sequence length="63" mass="7205">MDAQTREITDTIYDTLMKNVGMSKFHVEFDISKVETCEVEAGKGLITFVYAGRVFELQLKEVE</sequence>